<dbReference type="Pfam" id="PF00561">
    <property type="entry name" value="Abhydrolase_1"/>
    <property type="match status" value="1"/>
</dbReference>
<dbReference type="PANTHER" id="PTHR43798:SF33">
    <property type="entry name" value="HYDROLASE, PUTATIVE (AFU_ORTHOLOGUE AFUA_2G14860)-RELATED"/>
    <property type="match status" value="1"/>
</dbReference>
<dbReference type="RefSeq" id="WP_188818194.1">
    <property type="nucleotide sequence ID" value="NZ_BMLK01000002.1"/>
</dbReference>
<organism evidence="2 3">
    <name type="scientific">Novosphingobium indicum</name>
    <dbReference type="NCBI Taxonomy" id="462949"/>
    <lineage>
        <taxon>Bacteria</taxon>
        <taxon>Pseudomonadati</taxon>
        <taxon>Pseudomonadota</taxon>
        <taxon>Alphaproteobacteria</taxon>
        <taxon>Sphingomonadales</taxon>
        <taxon>Sphingomonadaceae</taxon>
        <taxon>Novosphingobium</taxon>
    </lineage>
</organism>
<keyword evidence="3" id="KW-1185">Reference proteome</keyword>
<reference evidence="3" key="1">
    <citation type="journal article" date="2019" name="Int. J. Syst. Evol. Microbiol.">
        <title>The Global Catalogue of Microorganisms (GCM) 10K type strain sequencing project: providing services to taxonomists for standard genome sequencing and annotation.</title>
        <authorList>
            <consortium name="The Broad Institute Genomics Platform"/>
            <consortium name="The Broad Institute Genome Sequencing Center for Infectious Disease"/>
            <person name="Wu L."/>
            <person name="Ma J."/>
        </authorList>
    </citation>
    <scope>NUCLEOTIDE SEQUENCE [LARGE SCALE GENOMIC DNA]</scope>
    <source>
        <strain evidence="3">CGMCC 1.6784</strain>
    </source>
</reference>
<dbReference type="InterPro" id="IPR029058">
    <property type="entry name" value="AB_hydrolase_fold"/>
</dbReference>
<sequence>MTAPFRIDLESAVLVGERRDGTGIPLVLAHGFGGSRHDWQPLIAALPDDLPLITYDQRGFGDSTGEPGVPFSHTEDLLALIDRLGLAQIDLCGMSQGGAMALNFALSHPERARRLVLVSPGMVGWSWSEDWVDKWKQVGRLARSGDMDAARNLWWQHPFFETTRNSSAAALLRASIDAFHGQQWIKDDQRRELPDVDRLTELATPTLLLSGAQDVADFRLIAELIEGAGQNVTRIDHADAGHMLILEIPRTIAGEIAQFVST</sequence>
<feature type="domain" description="AB hydrolase-1" evidence="1">
    <location>
        <begin position="25"/>
        <end position="247"/>
    </location>
</feature>
<proteinExistence type="predicted"/>
<keyword evidence="2" id="KW-0378">Hydrolase</keyword>
<dbReference type="SUPFAM" id="SSF53474">
    <property type="entry name" value="alpha/beta-Hydrolases"/>
    <property type="match status" value="1"/>
</dbReference>
<dbReference type="Proteomes" id="UP000605099">
    <property type="component" value="Unassembled WGS sequence"/>
</dbReference>
<dbReference type="InterPro" id="IPR050266">
    <property type="entry name" value="AB_hydrolase_sf"/>
</dbReference>
<name>A0ABQ2JD53_9SPHN</name>
<gene>
    <name evidence="2" type="ORF">GCM10011349_06490</name>
</gene>
<dbReference type="EMBL" id="BMLK01000002">
    <property type="protein sequence ID" value="GGN42884.1"/>
    <property type="molecule type" value="Genomic_DNA"/>
</dbReference>
<comment type="caution">
    <text evidence="2">The sequence shown here is derived from an EMBL/GenBank/DDBJ whole genome shotgun (WGS) entry which is preliminary data.</text>
</comment>
<dbReference type="GO" id="GO:0016787">
    <property type="term" value="F:hydrolase activity"/>
    <property type="evidence" value="ECO:0007669"/>
    <property type="project" value="UniProtKB-KW"/>
</dbReference>
<protein>
    <submittedName>
        <fullName evidence="2">Alpha/beta hydrolase</fullName>
    </submittedName>
</protein>
<dbReference type="InterPro" id="IPR000073">
    <property type="entry name" value="AB_hydrolase_1"/>
</dbReference>
<dbReference type="PRINTS" id="PR00111">
    <property type="entry name" value="ABHYDROLASE"/>
</dbReference>
<dbReference type="Gene3D" id="3.40.50.1820">
    <property type="entry name" value="alpha/beta hydrolase"/>
    <property type="match status" value="1"/>
</dbReference>
<dbReference type="GO" id="GO:0016740">
    <property type="term" value="F:transferase activity"/>
    <property type="evidence" value="ECO:0007669"/>
    <property type="project" value="UniProtKB-KW"/>
</dbReference>
<evidence type="ECO:0000313" key="2">
    <source>
        <dbReference type="EMBL" id="GGN42884.1"/>
    </source>
</evidence>
<accession>A0ABQ2JD53</accession>
<dbReference type="PANTHER" id="PTHR43798">
    <property type="entry name" value="MONOACYLGLYCEROL LIPASE"/>
    <property type="match status" value="1"/>
</dbReference>
<evidence type="ECO:0000313" key="3">
    <source>
        <dbReference type="Proteomes" id="UP000605099"/>
    </source>
</evidence>
<keyword evidence="2" id="KW-0808">Transferase</keyword>
<evidence type="ECO:0000259" key="1">
    <source>
        <dbReference type="Pfam" id="PF00561"/>
    </source>
</evidence>